<feature type="transmembrane region" description="Helical" evidence="2">
    <location>
        <begin position="74"/>
        <end position="94"/>
    </location>
</feature>
<dbReference type="PANTHER" id="PTHR19372:SF7">
    <property type="entry name" value="SULFITE OXIDASE, MITOCHONDRIAL"/>
    <property type="match status" value="1"/>
</dbReference>
<feature type="domain" description="Oxidoreductase molybdopterin-binding" evidence="3">
    <location>
        <begin position="315"/>
        <end position="467"/>
    </location>
</feature>
<comment type="caution">
    <text evidence="4">The sequence shown here is derived from an EMBL/GenBank/DDBJ whole genome shotgun (WGS) entry which is preliminary data.</text>
</comment>
<dbReference type="PANTHER" id="PTHR19372">
    <property type="entry name" value="SULFITE REDUCTASE"/>
    <property type="match status" value="1"/>
</dbReference>
<keyword evidence="2" id="KW-0812">Transmembrane</keyword>
<name>A0ABP8T3U1_9ACTN</name>
<dbReference type="InterPro" id="IPR014756">
    <property type="entry name" value="Ig_E-set"/>
</dbReference>
<feature type="region of interest" description="Disordered" evidence="1">
    <location>
        <begin position="559"/>
        <end position="588"/>
    </location>
</feature>
<dbReference type="EMBL" id="BAABGU010000046">
    <property type="protein sequence ID" value="GAA4579137.1"/>
    <property type="molecule type" value="Genomic_DNA"/>
</dbReference>
<dbReference type="InterPro" id="IPR000572">
    <property type="entry name" value="OxRdtase_Mopterin-bd_dom"/>
</dbReference>
<dbReference type="SUPFAM" id="SSF81296">
    <property type="entry name" value="E set domains"/>
    <property type="match status" value="1"/>
</dbReference>
<feature type="region of interest" description="Disordered" evidence="1">
    <location>
        <begin position="160"/>
        <end position="236"/>
    </location>
</feature>
<feature type="compositionally biased region" description="Basic and acidic residues" evidence="1">
    <location>
        <begin position="173"/>
        <end position="183"/>
    </location>
</feature>
<evidence type="ECO:0000256" key="1">
    <source>
        <dbReference type="SAM" id="MobiDB-lite"/>
    </source>
</evidence>
<dbReference type="Gene3D" id="2.60.40.650">
    <property type="match status" value="1"/>
</dbReference>
<keyword evidence="2" id="KW-1133">Transmembrane helix</keyword>
<organism evidence="4 5">
    <name type="scientific">Micromonospora coerulea</name>
    <dbReference type="NCBI Taxonomy" id="47856"/>
    <lineage>
        <taxon>Bacteria</taxon>
        <taxon>Bacillati</taxon>
        <taxon>Actinomycetota</taxon>
        <taxon>Actinomycetes</taxon>
        <taxon>Micromonosporales</taxon>
        <taxon>Micromonosporaceae</taxon>
        <taxon>Micromonospora</taxon>
    </lineage>
</organism>
<feature type="transmembrane region" description="Helical" evidence="2">
    <location>
        <begin position="240"/>
        <end position="262"/>
    </location>
</feature>
<accession>A0ABP8T3U1</accession>
<proteinExistence type="predicted"/>
<feature type="compositionally biased region" description="Pro residues" evidence="1">
    <location>
        <begin position="162"/>
        <end position="172"/>
    </location>
</feature>
<dbReference type="Gene3D" id="3.90.420.10">
    <property type="entry name" value="Oxidoreductase, molybdopterin-binding domain"/>
    <property type="match status" value="1"/>
</dbReference>
<feature type="transmembrane region" description="Helical" evidence="2">
    <location>
        <begin position="15"/>
        <end position="38"/>
    </location>
</feature>
<feature type="compositionally biased region" description="Low complexity" evidence="1">
    <location>
        <begin position="184"/>
        <end position="206"/>
    </location>
</feature>
<feature type="transmembrane region" description="Helical" evidence="2">
    <location>
        <begin position="101"/>
        <end position="122"/>
    </location>
</feature>
<feature type="compositionally biased region" description="Basic and acidic residues" evidence="1">
    <location>
        <begin position="207"/>
        <end position="218"/>
    </location>
</feature>
<dbReference type="Pfam" id="PF17957">
    <property type="entry name" value="Big_7"/>
    <property type="match status" value="1"/>
</dbReference>
<dbReference type="Pfam" id="PF00174">
    <property type="entry name" value="Oxidored_molyb"/>
    <property type="match status" value="1"/>
</dbReference>
<dbReference type="Proteomes" id="UP001500307">
    <property type="component" value="Unassembled WGS sequence"/>
</dbReference>
<evidence type="ECO:0000313" key="5">
    <source>
        <dbReference type="Proteomes" id="UP001500307"/>
    </source>
</evidence>
<feature type="transmembrane region" description="Helical" evidence="2">
    <location>
        <begin position="128"/>
        <end position="146"/>
    </location>
</feature>
<gene>
    <name evidence="4" type="ORF">GCM10023176_56320</name>
</gene>
<keyword evidence="2" id="KW-0472">Membrane</keyword>
<keyword evidence="5" id="KW-1185">Reference proteome</keyword>
<reference evidence="5" key="1">
    <citation type="journal article" date="2019" name="Int. J. Syst. Evol. Microbiol.">
        <title>The Global Catalogue of Microorganisms (GCM) 10K type strain sequencing project: providing services to taxonomists for standard genome sequencing and annotation.</title>
        <authorList>
            <consortium name="The Broad Institute Genomics Platform"/>
            <consortium name="The Broad Institute Genome Sequencing Center for Infectious Disease"/>
            <person name="Wu L."/>
            <person name="Ma J."/>
        </authorList>
    </citation>
    <scope>NUCLEOTIDE SEQUENCE [LARGE SCALE GENOMIC DNA]</scope>
    <source>
        <strain evidence="5">JCM 3175</strain>
    </source>
</reference>
<protein>
    <recommendedName>
        <fullName evidence="3">Oxidoreductase molybdopterin-binding domain-containing protein</fullName>
    </recommendedName>
</protein>
<sequence>MIDKTGPMTTTSRGYAALAGITAAAVAIGAAEPVAVLTGARSAPLIAVGGLVVDVVPAPLKQFAIAVFGTYDKIALLVGTAVLLGAFAAALGVLAARRLGIGLAGIAAFAALGVAAALTRAGANLFDALPSLVGGALGALALWLLLAGPLQPQLWSWSPAAPAAPPVPPGREPSPEASERRPVEPSGPVEPAAAAARSAEPAVSEARPVERAAPEARPIEAAVPPAPGRDEVDPEGRRRFLTGVGTLLGAAAVAGLGGHWLAGRRGVSAARRAVALPTPSAAAPAVPAGADLSLAQLAPYVTPTSGFYRIDTALVVPQVDPATWRLRIHGRVRREIELSFDDLLARPMVERYVTLACVSNDVGGDLIGNARWLGVPIKELLDEAGPEEGADQVVGRSVDGWTCGTPTAVLRDGRDALLAVGMNGEPLPVEHGFPVRMVVPGLYGYVSACKWVTELELTSFADFDAYWVPRGWSAQGPIKTQSRIDAPRPRNRLTAGPVMVAGVAWAQHRGIRKVEVRVDGGPWREATLAPTVSVDTWVQWSWRWDATPGEHTLQVRATDADGVTQTPQRRPVEPDGATGWHSVSVTVR</sequence>
<feature type="transmembrane region" description="Helical" evidence="2">
    <location>
        <begin position="45"/>
        <end position="68"/>
    </location>
</feature>
<evidence type="ECO:0000256" key="2">
    <source>
        <dbReference type="SAM" id="Phobius"/>
    </source>
</evidence>
<evidence type="ECO:0000313" key="4">
    <source>
        <dbReference type="EMBL" id="GAA4579137.1"/>
    </source>
</evidence>
<evidence type="ECO:0000259" key="3">
    <source>
        <dbReference type="Pfam" id="PF00174"/>
    </source>
</evidence>
<dbReference type="InterPro" id="IPR036374">
    <property type="entry name" value="OxRdtase_Mopterin-bd_sf"/>
</dbReference>
<dbReference type="SUPFAM" id="SSF56524">
    <property type="entry name" value="Oxidoreductase molybdopterin-binding domain"/>
    <property type="match status" value="1"/>
</dbReference>